<evidence type="ECO:0000313" key="1">
    <source>
        <dbReference type="EMBL" id="KGR82116.1"/>
    </source>
</evidence>
<sequence>MEEALLSRVQNTRLALRAQQIAMIFEEFDTQCMQLTLEQRMEKYNKMLESPFRFFRGSAYLFYYDMTTTPSLFHAPDEKPTWIMGDMHMDNFGAFQNEKGEIVYDVNDFDEGYVGSYFYDVIRMSISIGLYMDEQQINEAEQKLVIQSFLNSYVKQLARFQKKKDDAFTLSFTKDNTKGPIKKLLKKLESCQRSHLLEDITEIQNGKRGFIWSDEVKPVSAEIYTAIQEALPNYIIKDIALKYGSGTASIGLKRYYILVEGQKDAAGEEDLVLEMKEVRTAIPAYFLSYSEKFWSAFEHQGARVVGTQKAMHHLEDPHLAYVTMDGQEYYVRERSPYKKKVKPKHYKSVEDYIVTAGIMGKIAAKVHARADIDYSDVFTYHSEDEILKRIDLHRDLFVESTILQAMAYKKLVYTDFKLFKEWVAEKGRGFSLSEDLLESGNY</sequence>
<dbReference type="PANTHER" id="PTHR39441">
    <property type="entry name" value="DUF2252 DOMAIN-CONTAINING PROTEIN"/>
    <property type="match status" value="1"/>
</dbReference>
<organism evidence="1 2">
    <name type="scientific">Lysinibacillus odysseyi 34hs-1 = NBRC 100172</name>
    <dbReference type="NCBI Taxonomy" id="1220589"/>
    <lineage>
        <taxon>Bacteria</taxon>
        <taxon>Bacillati</taxon>
        <taxon>Bacillota</taxon>
        <taxon>Bacilli</taxon>
        <taxon>Bacillales</taxon>
        <taxon>Bacillaceae</taxon>
        <taxon>Lysinibacillus</taxon>
    </lineage>
</organism>
<dbReference type="Pfam" id="PF10009">
    <property type="entry name" value="DUF2252"/>
    <property type="match status" value="1"/>
</dbReference>
<keyword evidence="2" id="KW-1185">Reference proteome</keyword>
<protein>
    <recommendedName>
        <fullName evidence="3">DUF2252 domain-containing protein</fullName>
    </recommendedName>
</protein>
<dbReference type="InterPro" id="IPR018721">
    <property type="entry name" value="DUF2252"/>
</dbReference>
<dbReference type="AlphaFoldDB" id="A0A0A3IBG4"/>
<evidence type="ECO:0008006" key="3">
    <source>
        <dbReference type="Google" id="ProtNLM"/>
    </source>
</evidence>
<gene>
    <name evidence="1" type="ORF">CD32_22760</name>
</gene>
<dbReference type="Proteomes" id="UP000030437">
    <property type="component" value="Unassembled WGS sequence"/>
</dbReference>
<dbReference type="STRING" id="1220589.CD32_22760"/>
<accession>A0A0A3IBG4</accession>
<dbReference type="OrthoDB" id="1491115at2"/>
<dbReference type="EMBL" id="JPVP01000060">
    <property type="protein sequence ID" value="KGR82116.1"/>
    <property type="molecule type" value="Genomic_DNA"/>
</dbReference>
<proteinExistence type="predicted"/>
<dbReference type="RefSeq" id="WP_036159316.1">
    <property type="nucleotide sequence ID" value="NZ_BCVX01000001.1"/>
</dbReference>
<dbReference type="eggNOG" id="COG4320">
    <property type="taxonomic scope" value="Bacteria"/>
</dbReference>
<evidence type="ECO:0000313" key="2">
    <source>
        <dbReference type="Proteomes" id="UP000030437"/>
    </source>
</evidence>
<comment type="caution">
    <text evidence="1">The sequence shown here is derived from an EMBL/GenBank/DDBJ whole genome shotgun (WGS) entry which is preliminary data.</text>
</comment>
<dbReference type="PANTHER" id="PTHR39441:SF1">
    <property type="entry name" value="DUF2252 DOMAIN-CONTAINING PROTEIN"/>
    <property type="match status" value="1"/>
</dbReference>
<reference evidence="1 2" key="1">
    <citation type="submission" date="2014-02" db="EMBL/GenBank/DDBJ databases">
        <title>Draft genome sequence of Lysinibacillus odysseyi NBRC 100172.</title>
        <authorList>
            <person name="Zhang F."/>
            <person name="Wang G."/>
            <person name="Zhang L."/>
        </authorList>
    </citation>
    <scope>NUCLEOTIDE SEQUENCE [LARGE SCALE GENOMIC DNA]</scope>
    <source>
        <strain evidence="1 2">NBRC 100172</strain>
    </source>
</reference>
<name>A0A0A3IBG4_9BACI</name>